<dbReference type="Proteomes" id="UP000295479">
    <property type="component" value="Unassembled WGS sequence"/>
</dbReference>
<evidence type="ECO:0000313" key="2">
    <source>
        <dbReference type="EMBL" id="TDD98637.1"/>
    </source>
</evidence>
<sequence>MNKKHDYPNISAVVFCFNDEQFNSEYLETITFASDIIVFNYSKNNKKIGLIKNSKIDYLENEFNDFSALFKKAVAIAKNDWIFLFEINELLTSELKAELIRTPAINKYKAYFINHNFIFFDKEIKYGGLKNRKTIRFFNKNYCQVNTDNFDSAIQTKEKVGVLENRLNDCSYSSFDLYNEKLNIFSRIKADNLFNNNNSKPYYYQFLFKPFQKFVTQYFFKLGFLDGKEGYILAYINSFAVLKCYLSLWLKYKKME</sequence>
<feature type="transmembrane region" description="Helical" evidence="1">
    <location>
        <begin position="230"/>
        <end position="250"/>
    </location>
</feature>
<dbReference type="InterPro" id="IPR029044">
    <property type="entry name" value="Nucleotide-diphossugar_trans"/>
</dbReference>
<dbReference type="OrthoDB" id="9815923at2"/>
<accession>A0A4V2YZV6</accession>
<keyword evidence="1" id="KW-0472">Membrane</keyword>
<dbReference type="AlphaFoldDB" id="A0A4V2YZV6"/>
<name>A0A4V2YZV6_9FLAO</name>
<protein>
    <recommendedName>
        <fullName evidence="4">Glycosyltransferase family 2 protein</fullName>
    </recommendedName>
</protein>
<evidence type="ECO:0000313" key="3">
    <source>
        <dbReference type="Proteomes" id="UP000295479"/>
    </source>
</evidence>
<dbReference type="EMBL" id="SMFK01000002">
    <property type="protein sequence ID" value="TDD98637.1"/>
    <property type="molecule type" value="Genomic_DNA"/>
</dbReference>
<keyword evidence="1" id="KW-1133">Transmembrane helix</keyword>
<comment type="caution">
    <text evidence="2">The sequence shown here is derived from an EMBL/GenBank/DDBJ whole genome shotgun (WGS) entry which is preliminary data.</text>
</comment>
<proteinExistence type="predicted"/>
<dbReference type="SUPFAM" id="SSF53448">
    <property type="entry name" value="Nucleotide-diphospho-sugar transferases"/>
    <property type="match status" value="1"/>
</dbReference>
<evidence type="ECO:0000256" key="1">
    <source>
        <dbReference type="SAM" id="Phobius"/>
    </source>
</evidence>
<reference evidence="2 3" key="1">
    <citation type="submission" date="2019-03" db="EMBL/GenBank/DDBJ databases">
        <title>Flavobacterium AR-3-4 sp. nov. isolated from arctic soil.</title>
        <authorList>
            <person name="Chaudhary D.K."/>
        </authorList>
    </citation>
    <scope>NUCLEOTIDE SEQUENCE [LARGE SCALE GENOMIC DNA]</scope>
    <source>
        <strain evidence="2 3">AR-3-4</strain>
    </source>
</reference>
<keyword evidence="1" id="KW-0812">Transmembrane</keyword>
<gene>
    <name evidence="2" type="ORF">E0F76_05795</name>
</gene>
<organism evidence="2 3">
    <name type="scientific">Flavobacterium cellulosilyticum</name>
    <dbReference type="NCBI Taxonomy" id="2541731"/>
    <lineage>
        <taxon>Bacteria</taxon>
        <taxon>Pseudomonadati</taxon>
        <taxon>Bacteroidota</taxon>
        <taxon>Flavobacteriia</taxon>
        <taxon>Flavobacteriales</taxon>
        <taxon>Flavobacteriaceae</taxon>
        <taxon>Flavobacterium</taxon>
    </lineage>
</organism>
<keyword evidence="3" id="KW-1185">Reference proteome</keyword>
<evidence type="ECO:0008006" key="4">
    <source>
        <dbReference type="Google" id="ProtNLM"/>
    </source>
</evidence>
<dbReference type="RefSeq" id="WP_132002651.1">
    <property type="nucleotide sequence ID" value="NZ_SMFK01000002.1"/>
</dbReference>